<organism evidence="1 2">
    <name type="scientific">Yersinia aldovae</name>
    <dbReference type="NCBI Taxonomy" id="29483"/>
    <lineage>
        <taxon>Bacteria</taxon>
        <taxon>Pseudomonadati</taxon>
        <taxon>Pseudomonadota</taxon>
        <taxon>Gammaproteobacteria</taxon>
        <taxon>Enterobacterales</taxon>
        <taxon>Yersiniaceae</taxon>
        <taxon>Yersinia</taxon>
    </lineage>
</organism>
<gene>
    <name evidence="1" type="ORF">ERS137965_00208</name>
</gene>
<protein>
    <submittedName>
        <fullName evidence="1">Uncharacterized protein conserved in bacteria</fullName>
    </submittedName>
</protein>
<dbReference type="PANTHER" id="PTHR39166">
    <property type="entry name" value="BLL1166 PROTEIN"/>
    <property type="match status" value="1"/>
</dbReference>
<dbReference type="Pfam" id="PF06042">
    <property type="entry name" value="NTP_transf_6"/>
    <property type="match status" value="1"/>
</dbReference>
<dbReference type="AlphaFoldDB" id="A0A0T9SZ89"/>
<dbReference type="RefSeq" id="WP_004703775.1">
    <property type="nucleotide sequence ID" value="NZ_CABHPY010000109.1"/>
</dbReference>
<evidence type="ECO:0000313" key="2">
    <source>
        <dbReference type="Proteomes" id="UP000041595"/>
    </source>
</evidence>
<accession>A0A0T9SZ89</accession>
<sequence>MTQQQQIIHWLQADSYRMQTLHIARELKLSQWCLAAGFVRNLVWDQLHSHPSSTPLNDIDLVYFDKQDASEQRDSQLEMRLLQKTASHKAPFPWSVKNQARMHLRNGRQPYTSTEDAISYWVEVETAVGASLDAQGNIELIAPFGFAALFAGTITLNAKNGELDTYHQRVNDKGWLQRWPDLRRII</sequence>
<proteinExistence type="predicted"/>
<name>A0A0T9SZ89_YERAL</name>
<evidence type="ECO:0000313" key="1">
    <source>
        <dbReference type="EMBL" id="CNK48245.1"/>
    </source>
</evidence>
<dbReference type="InterPro" id="IPR009267">
    <property type="entry name" value="NTP_transf_6"/>
</dbReference>
<dbReference type="PANTHER" id="PTHR39166:SF1">
    <property type="entry name" value="BLL1166 PROTEIN"/>
    <property type="match status" value="1"/>
</dbReference>
<dbReference type="Proteomes" id="UP000041595">
    <property type="component" value="Unassembled WGS sequence"/>
</dbReference>
<dbReference type="STRING" id="1453495.AT01_3647"/>
<dbReference type="EMBL" id="CQEJ01000001">
    <property type="protein sequence ID" value="CNK48245.1"/>
    <property type="molecule type" value="Genomic_DNA"/>
</dbReference>
<reference evidence="1 2" key="1">
    <citation type="submission" date="2015-03" db="EMBL/GenBank/DDBJ databases">
        <authorList>
            <person name="Murphy D."/>
        </authorList>
    </citation>
    <scope>NUCLEOTIDE SEQUENCE [LARGE SCALE GENOMIC DNA]</scope>
    <source>
        <strain evidence="1 2">IP06005</strain>
    </source>
</reference>
<dbReference type="eggNOG" id="COG3575">
    <property type="taxonomic scope" value="Bacteria"/>
</dbReference>